<comment type="caution">
    <text evidence="1">The sequence shown here is derived from an EMBL/GenBank/DDBJ whole genome shotgun (WGS) entry which is preliminary data.</text>
</comment>
<organism evidence="1 2">
    <name type="scientific">Caerostris extrusa</name>
    <name type="common">Bark spider</name>
    <name type="synonym">Caerostris bankana</name>
    <dbReference type="NCBI Taxonomy" id="172846"/>
    <lineage>
        <taxon>Eukaryota</taxon>
        <taxon>Metazoa</taxon>
        <taxon>Ecdysozoa</taxon>
        <taxon>Arthropoda</taxon>
        <taxon>Chelicerata</taxon>
        <taxon>Arachnida</taxon>
        <taxon>Araneae</taxon>
        <taxon>Araneomorphae</taxon>
        <taxon>Entelegynae</taxon>
        <taxon>Araneoidea</taxon>
        <taxon>Araneidae</taxon>
        <taxon>Caerostris</taxon>
    </lineage>
</organism>
<sequence length="105" mass="11710">MLRVSLYEAQGIAIFGGLTQNALSSTSSPPSTLPEILTSQEIQYVSDNGQITPMEASDNMQTYLAYCAAVVPMKKEHGFRPKDFIKISFATKDEWPFVNKIIFMN</sequence>
<evidence type="ECO:0000313" key="1">
    <source>
        <dbReference type="EMBL" id="GIY26819.1"/>
    </source>
</evidence>
<reference evidence="1 2" key="1">
    <citation type="submission" date="2021-06" db="EMBL/GenBank/DDBJ databases">
        <title>Caerostris extrusa draft genome.</title>
        <authorList>
            <person name="Kono N."/>
            <person name="Arakawa K."/>
        </authorList>
    </citation>
    <scope>NUCLEOTIDE SEQUENCE [LARGE SCALE GENOMIC DNA]</scope>
</reference>
<dbReference type="Proteomes" id="UP001054945">
    <property type="component" value="Unassembled WGS sequence"/>
</dbReference>
<name>A0AAV4S0E0_CAEEX</name>
<keyword evidence="2" id="KW-1185">Reference proteome</keyword>
<dbReference type="AlphaFoldDB" id="A0AAV4S0E0"/>
<proteinExistence type="predicted"/>
<accession>A0AAV4S0E0</accession>
<dbReference type="EMBL" id="BPLR01008736">
    <property type="protein sequence ID" value="GIY26819.1"/>
    <property type="molecule type" value="Genomic_DNA"/>
</dbReference>
<evidence type="ECO:0000313" key="2">
    <source>
        <dbReference type="Proteomes" id="UP001054945"/>
    </source>
</evidence>
<protein>
    <submittedName>
        <fullName evidence="1">Uncharacterized protein</fullName>
    </submittedName>
</protein>
<gene>
    <name evidence="1" type="ORF">CEXT_621751</name>
</gene>